<reference evidence="1" key="1">
    <citation type="submission" date="2014-11" db="EMBL/GenBank/DDBJ databases">
        <authorList>
            <person name="Amaro Gonzalez C."/>
        </authorList>
    </citation>
    <scope>NUCLEOTIDE SEQUENCE</scope>
</reference>
<dbReference type="AlphaFoldDB" id="A0A0E9XH70"/>
<proteinExistence type="predicted"/>
<dbReference type="EMBL" id="GBXM01006816">
    <property type="protein sequence ID" value="JAI01762.1"/>
    <property type="molecule type" value="Transcribed_RNA"/>
</dbReference>
<accession>A0A0E9XH70</accession>
<evidence type="ECO:0000313" key="1">
    <source>
        <dbReference type="EMBL" id="JAI01762.1"/>
    </source>
</evidence>
<reference evidence="1" key="2">
    <citation type="journal article" date="2015" name="Fish Shellfish Immunol.">
        <title>Early steps in the European eel (Anguilla anguilla)-Vibrio vulnificus interaction in the gills: Role of the RtxA13 toxin.</title>
        <authorList>
            <person name="Callol A."/>
            <person name="Pajuelo D."/>
            <person name="Ebbesson L."/>
            <person name="Teles M."/>
            <person name="MacKenzie S."/>
            <person name="Amaro C."/>
        </authorList>
    </citation>
    <scope>NUCLEOTIDE SEQUENCE</scope>
</reference>
<organism evidence="1">
    <name type="scientific">Anguilla anguilla</name>
    <name type="common">European freshwater eel</name>
    <name type="synonym">Muraena anguilla</name>
    <dbReference type="NCBI Taxonomy" id="7936"/>
    <lineage>
        <taxon>Eukaryota</taxon>
        <taxon>Metazoa</taxon>
        <taxon>Chordata</taxon>
        <taxon>Craniata</taxon>
        <taxon>Vertebrata</taxon>
        <taxon>Euteleostomi</taxon>
        <taxon>Actinopterygii</taxon>
        <taxon>Neopterygii</taxon>
        <taxon>Teleostei</taxon>
        <taxon>Anguilliformes</taxon>
        <taxon>Anguillidae</taxon>
        <taxon>Anguilla</taxon>
    </lineage>
</organism>
<sequence>MVTSCLDYCHSLLASLPACSIQPLQMIQNAAARPVFNLPKFSHVTPLLRSLHWLPVAARIRFKVLTLAHTAANSIADAYLLNMIESYTPARPLHSAAAGQLVPPPIQVNGSRP</sequence>
<name>A0A0E9XH70_ANGAN</name>
<protein>
    <submittedName>
        <fullName evidence="1">Uncharacterized protein</fullName>
    </submittedName>
</protein>